<feature type="compositionally biased region" description="Low complexity" evidence="2">
    <location>
        <begin position="1496"/>
        <end position="1520"/>
    </location>
</feature>
<feature type="region of interest" description="Disordered" evidence="2">
    <location>
        <begin position="983"/>
        <end position="1018"/>
    </location>
</feature>
<keyword evidence="1" id="KW-0862">Zinc</keyword>
<feature type="region of interest" description="Disordered" evidence="2">
    <location>
        <begin position="1647"/>
        <end position="1679"/>
    </location>
</feature>
<keyword evidence="1" id="KW-0479">Metal-binding</keyword>
<feature type="compositionally biased region" description="Polar residues" evidence="2">
    <location>
        <begin position="843"/>
        <end position="853"/>
    </location>
</feature>
<feature type="compositionally biased region" description="Polar residues" evidence="2">
    <location>
        <begin position="242"/>
        <end position="263"/>
    </location>
</feature>
<dbReference type="Proteomes" id="UP000708208">
    <property type="component" value="Unassembled WGS sequence"/>
</dbReference>
<dbReference type="PANTHER" id="PTHR45702">
    <property type="entry name" value="ADAM10/ADAM17 METALLOPEPTIDASE FAMILY MEMBER"/>
    <property type="match status" value="1"/>
</dbReference>
<organism evidence="4 5">
    <name type="scientific">Allacma fusca</name>
    <dbReference type="NCBI Taxonomy" id="39272"/>
    <lineage>
        <taxon>Eukaryota</taxon>
        <taxon>Metazoa</taxon>
        <taxon>Ecdysozoa</taxon>
        <taxon>Arthropoda</taxon>
        <taxon>Hexapoda</taxon>
        <taxon>Collembola</taxon>
        <taxon>Symphypleona</taxon>
        <taxon>Sminthuridae</taxon>
        <taxon>Allacma</taxon>
    </lineage>
</organism>
<accession>A0A8J2PM93</accession>
<dbReference type="EMBL" id="CAJVCH010429551">
    <property type="protein sequence ID" value="CAG7818744.1"/>
    <property type="molecule type" value="Genomic_DNA"/>
</dbReference>
<sequence length="2083" mass="225669">MLPLRVTATKEQIFGKEKCLVSIKLHLLLDYKRKRTICFFKEPSEHSIFDKTLSIDVEGLEFNIKKLYKNIHPVSGFIAGEPNSLVQGYLIKKKFYGTIRMYDKFRLYHIVFYVEPLSNVALYSGRYSTQEVPHRENDNAVMFEYVSHSDTSEWLNCDSALNPTKLPASEVTTNDTIVTLNPSSTTSSDSKSKKTTQRSSNAANASITSDSGSFRTSPISKASDVSETASISNTSVITAASNTSATSKITAVSNTSATSETTPVSKTLETSVTSTTSQTSATSISSSTQTTSQTSSSPLSTVTTTPIVHSTDPFSVRSTAPIVPTPPHSTDLISVKTMTVPHSTDATTEFKTGSPIHSTILTQAGSQSPFHSTIITQAGSQSPFHSTTLTPAGSQSPFHSTTLTQAGSQSPFHSTTLTQAGSQSPFHSTTQVDLRHSTEATTPTRPTFSYYNHSTEATDWVFNLGSHSTEPSTQPTFGTFHSTMVTTQLAFSHSTDSVSLIYHSTEMTSPPTTTRPIHSTDFNDESTSTTVSTLNPLFSTDVVNTSSTSGSTSTTITAIGSWVLNYEEPQERDQINVLSQDCKRMDFSIEKRNATFYRLKAKANYTMVEALVNKYILTEPESGGDMVFYVEEANDTHLLVKGVDSTETASLKPIRCSKIQYKRIDTNVSVVEGFVWENYNQATIIVETVNATKKFDPKYVSFCVYNNKKTYLILNVTGTLVTLVRYDCPFSPFIASTDITTTPHFYHSTESDKLAVKVGESVTIVFPEDTWPSETAKLLSKDTEKVMVEIKTTLDPKANGTKVTIQDSSGKILEEGTIVNIAGKKVTIVFIDRQAIIAAGPPHSTSQYNQQHSTEQTTVPSTTTKGSTSTKQPIISHSTLVMTSPMHSTMVTKLTTKFLPTFTTTTASTRLVTHSTDKFTEPYHSTSVATRTTEGTTVLTTTETTTSTGRVTWSHSTEPTVPLVHSTDAGTLSTKIITTPAPTTVTTTTSTTTKNTTTSTTSTTTTKPPTTMSTKKPVTVKVEKPVHSTDVSTPLIHSTDITRTTVTTTVTTLPTTTSTVPTTSTSTLTTTTSAKTTSGIKTVTPTENSSFNKNVTSIADSSSNKNVTSSADSSSNQNVTSSADSGGNKNVTSSADSGGNKNVTSSADSGGNKNVTSSDDSSGNKNVTSSANSGGNKNVTSSADSSVNRNGTTGAESGSNKNVTAGADSGSDKNVSTGTDSSFNKNFTTAAANARPTTTMPIDETWPEKGTPVFLINVDCSDITATVVERNETHLKLEVKPPRNDLLKLIGQYTFGTNANGIQISVKILEATSSVLTVKNVPKDSWEQNEAKPFKCSWLTCTLPGDNTTKVVKGEVIRNSDGTVSIDTKKGVKKTIKEGDELICDGRPVEVIKVEPNGTVVITRPQPLTTMQSTPYHSTDPLETTTVFNDHSTDVSTPSALTFLFFPSTELYDPLHSTDIISTSHHPDVFSTEVFTTVSPVTQISDKTTTRRETSTVKPTSGTTTPASTTRSSGTSRNTTIPFIPSSEIATFSTEVTMVTGNSFTAGNSFTSGNSLTTPTPKKTRITEQEFTTSRIITTKKKDQLPLTKFPEFKGSTEVTNSTTPGPPTLPTNFILSTEVLTTGGTTGGNTGGTTGKKITKATAIPANRTTNSKPTTEKPKSPEVGNVSALEHSTEPPTGWEMFHSTEVSSTPIQPGRRKRDLLFNFNTFFGENALETELEDDVDERLDFSGGVSSSDIFDLRMDRSSICQLCIWIQPHFAEIFGLGGGLLHGIAEIVDIIKFTDWIFRAIDFNQDGLAENIGFTIKRILLKDSIKLTGTERKRREFFPKEQFLFDDYYDNVYDDESNETTFDPSNPSKFHILLNKFSRSPKLIDPKIALPNAGNELRTEFSGCCAILGFIYHDMIPTIAASTERGLCSGNNLGLISGYLHSHKLTKYDVFRGVMHALGHLFGAPHDSISEGDCQDFQMYNFLNPFLLHPIQQTNTGVRPNSFRYSPCAKDEITSFLSSNGPSCLKTAGSEFCGNGVQDEGEDCDCGSPWQCHLSYPCCGEKDVFMGFNVSLEIWPQKYTSVQFSCKKIVSTT</sequence>
<feature type="compositionally biased region" description="Polar residues" evidence="2">
    <location>
        <begin position="381"/>
        <end position="432"/>
    </location>
</feature>
<feature type="binding site" evidence="1">
    <location>
        <position position="1956"/>
    </location>
    <ligand>
        <name>Zn(2+)</name>
        <dbReference type="ChEBI" id="CHEBI:29105"/>
        <note>catalytic</note>
    </ligand>
</feature>
<keyword evidence="5" id="KW-1185">Reference proteome</keyword>
<feature type="compositionally biased region" description="Polar residues" evidence="2">
    <location>
        <begin position="201"/>
        <end position="230"/>
    </location>
</feature>
<feature type="compositionally biased region" description="Low complexity" evidence="2">
    <location>
        <begin position="1054"/>
        <end position="1082"/>
    </location>
</feature>
<comment type="caution">
    <text evidence="4">The sequence shown here is derived from an EMBL/GenBank/DDBJ whole genome shotgun (WGS) entry which is preliminary data.</text>
</comment>
<dbReference type="InterPro" id="IPR001590">
    <property type="entry name" value="Peptidase_M12B"/>
</dbReference>
<feature type="binding site" evidence="1">
    <location>
        <position position="1946"/>
    </location>
    <ligand>
        <name>Zn(2+)</name>
        <dbReference type="ChEBI" id="CHEBI:29105"/>
        <note>catalytic</note>
    </ligand>
</feature>
<feature type="region of interest" description="Disordered" evidence="2">
    <location>
        <begin position="940"/>
        <end position="965"/>
    </location>
</feature>
<evidence type="ECO:0000313" key="4">
    <source>
        <dbReference type="EMBL" id="CAG7818744.1"/>
    </source>
</evidence>
<dbReference type="GO" id="GO:0004222">
    <property type="term" value="F:metalloendopeptidase activity"/>
    <property type="evidence" value="ECO:0007669"/>
    <property type="project" value="InterPro"/>
</dbReference>
<reference evidence="4" key="1">
    <citation type="submission" date="2021-06" db="EMBL/GenBank/DDBJ databases">
        <authorList>
            <person name="Hodson N. C."/>
            <person name="Mongue J. A."/>
            <person name="Jaron S. K."/>
        </authorList>
    </citation>
    <scope>NUCLEOTIDE SEQUENCE</scope>
</reference>
<feature type="compositionally biased region" description="Polar residues" evidence="2">
    <location>
        <begin position="1083"/>
        <end position="1203"/>
    </location>
</feature>
<feature type="region of interest" description="Disordered" evidence="2">
    <location>
        <begin position="381"/>
        <end position="449"/>
    </location>
</feature>
<evidence type="ECO:0000256" key="2">
    <source>
        <dbReference type="SAM" id="MobiDB-lite"/>
    </source>
</evidence>
<name>A0A8J2PM93_9HEXA</name>
<feature type="compositionally biased region" description="Low complexity" evidence="2">
    <location>
        <begin position="264"/>
        <end position="305"/>
    </location>
</feature>
<feature type="compositionally biased region" description="Polar residues" evidence="2">
    <location>
        <begin position="506"/>
        <end position="517"/>
    </location>
</feature>
<dbReference type="InterPro" id="IPR051489">
    <property type="entry name" value="ADAM_Metalloproteinase"/>
</dbReference>
<comment type="caution">
    <text evidence="1">Lacks conserved residue(s) required for the propagation of feature annotation.</text>
</comment>
<dbReference type="PANTHER" id="PTHR45702:SF2">
    <property type="entry name" value="KUZBANIAN, ISOFORM A"/>
    <property type="match status" value="1"/>
</dbReference>
<feature type="region of interest" description="Disordered" evidence="2">
    <location>
        <begin position="1054"/>
        <end position="1246"/>
    </location>
</feature>
<feature type="compositionally biased region" description="Polar residues" evidence="2">
    <location>
        <begin position="439"/>
        <end position="449"/>
    </location>
</feature>
<gene>
    <name evidence="4" type="ORF">AFUS01_LOCUS29228</name>
</gene>
<evidence type="ECO:0000256" key="1">
    <source>
        <dbReference type="PROSITE-ProRule" id="PRU00276"/>
    </source>
</evidence>
<dbReference type="PROSITE" id="PS50215">
    <property type="entry name" value="ADAM_MEPRO"/>
    <property type="match status" value="1"/>
</dbReference>
<feature type="compositionally biased region" description="Low complexity" evidence="2">
    <location>
        <begin position="940"/>
        <end position="952"/>
    </location>
</feature>
<feature type="domain" description="Peptidase M12B" evidence="3">
    <location>
        <begin position="1908"/>
        <end position="2019"/>
    </location>
</feature>
<protein>
    <recommendedName>
        <fullName evidence="3">Peptidase M12B domain-containing protein</fullName>
    </recommendedName>
</protein>
<feature type="binding site" evidence="1">
    <location>
        <position position="1950"/>
    </location>
    <ligand>
        <name>Zn(2+)</name>
        <dbReference type="ChEBI" id="CHEBI:29105"/>
        <note>catalytic</note>
    </ligand>
</feature>
<feature type="region of interest" description="Disordered" evidence="2">
    <location>
        <begin position="842"/>
        <end position="872"/>
    </location>
</feature>
<evidence type="ECO:0000313" key="5">
    <source>
        <dbReference type="Proteomes" id="UP000708208"/>
    </source>
</evidence>
<dbReference type="GO" id="GO:0046872">
    <property type="term" value="F:metal ion binding"/>
    <property type="evidence" value="ECO:0007669"/>
    <property type="project" value="UniProtKB-KW"/>
</dbReference>
<evidence type="ECO:0000259" key="3">
    <source>
        <dbReference type="PROSITE" id="PS50215"/>
    </source>
</evidence>
<feature type="compositionally biased region" description="Low complexity" evidence="2">
    <location>
        <begin position="1223"/>
        <end position="1239"/>
    </location>
</feature>
<feature type="region of interest" description="Disordered" evidence="2">
    <location>
        <begin position="242"/>
        <end position="306"/>
    </location>
</feature>
<feature type="compositionally biased region" description="Polar residues" evidence="2">
    <location>
        <begin position="172"/>
        <end position="182"/>
    </location>
</feature>
<feature type="compositionally biased region" description="Polar residues" evidence="2">
    <location>
        <begin position="1212"/>
        <end position="1222"/>
    </location>
</feature>
<proteinExistence type="predicted"/>
<feature type="region of interest" description="Disordered" evidence="2">
    <location>
        <begin position="1485"/>
        <end position="1522"/>
    </location>
</feature>
<feature type="region of interest" description="Disordered" evidence="2">
    <location>
        <begin position="506"/>
        <end position="526"/>
    </location>
</feature>
<dbReference type="GO" id="GO:0006509">
    <property type="term" value="P:membrane protein ectodomain proteolysis"/>
    <property type="evidence" value="ECO:0007669"/>
    <property type="project" value="TreeGrafter"/>
</dbReference>
<feature type="region of interest" description="Disordered" evidence="2">
    <location>
        <begin position="172"/>
        <end position="230"/>
    </location>
</feature>
<dbReference type="GO" id="GO:0005886">
    <property type="term" value="C:plasma membrane"/>
    <property type="evidence" value="ECO:0007669"/>
    <property type="project" value="TreeGrafter"/>
</dbReference>
<feature type="compositionally biased region" description="Low complexity" evidence="2">
    <location>
        <begin position="854"/>
        <end position="870"/>
    </location>
</feature>
<dbReference type="OrthoDB" id="2131567at2759"/>